<dbReference type="InterPro" id="IPR004435">
    <property type="entry name" value="MobB_dom"/>
</dbReference>
<dbReference type="Pfam" id="PF03205">
    <property type="entry name" value="MobB"/>
    <property type="match status" value="1"/>
</dbReference>
<gene>
    <name evidence="2" type="primary">mobB</name>
    <name evidence="2" type="ORF">MAMMFC1_00414</name>
</gene>
<evidence type="ECO:0000259" key="1">
    <source>
        <dbReference type="Pfam" id="PF03205"/>
    </source>
</evidence>
<feature type="domain" description="Molybdopterin-guanine dinucleotide biosynthesis protein B (MobB)" evidence="1">
    <location>
        <begin position="7"/>
        <end position="138"/>
    </location>
</feature>
<dbReference type="InterPro" id="IPR027417">
    <property type="entry name" value="P-loop_NTPase"/>
</dbReference>
<dbReference type="PANTHER" id="PTHR40072">
    <property type="entry name" value="MOLYBDOPTERIN-GUANINE DINUCLEOTIDE BIOSYNTHESIS ADAPTER PROTEIN-RELATED"/>
    <property type="match status" value="1"/>
</dbReference>
<dbReference type="CDD" id="cd03116">
    <property type="entry name" value="MobB"/>
    <property type="match status" value="1"/>
</dbReference>
<proteinExistence type="predicted"/>
<dbReference type="KEGG" id="mana:MAMMFC1_00414"/>
<accession>A0A348AFD2</accession>
<dbReference type="Gene3D" id="3.40.50.300">
    <property type="entry name" value="P-loop containing nucleotide triphosphate hydrolases"/>
    <property type="match status" value="1"/>
</dbReference>
<dbReference type="PANTHER" id="PTHR40072:SF1">
    <property type="entry name" value="MOLYBDOPTERIN-GUANINE DINUCLEOTIDE BIOSYNTHESIS ADAPTER PROTEIN"/>
    <property type="match status" value="1"/>
</dbReference>
<dbReference type="NCBIfam" id="TIGR00176">
    <property type="entry name" value="mobB"/>
    <property type="match status" value="1"/>
</dbReference>
<name>A0A348AFD2_9FIRM</name>
<sequence>MITIIPVISIIGRSNCGKTTYLEKLISEMKRRGYKVATIKHDVHGFDMDKPGKDTWRHAQAGADIVCISSPGKMAMIKKVEQELSLDEVVAHIEGVDIILTEGYKREAKPKFKIEIFRQEVCDSPLCIRDELLAMATDTVVYDDVPHFPLADAAPMAEFLEKNVLRHV</sequence>
<dbReference type="RefSeq" id="WP_232035621.1">
    <property type="nucleotide sequence ID" value="NZ_AP018449.1"/>
</dbReference>
<dbReference type="InterPro" id="IPR052539">
    <property type="entry name" value="MGD_biosynthesis_adapter"/>
</dbReference>
<reference evidence="2 3" key="1">
    <citation type="journal article" date="2018" name="Int. J. Syst. Evol. Microbiol.">
        <title>Methylomusa anaerophila gen. nov., sp. nov., an anaerobic methanol-utilizing bacterium isolated from a microbial fuel cell.</title>
        <authorList>
            <person name="Amano N."/>
            <person name="Yamamuro A."/>
            <person name="Miyahara M."/>
            <person name="Kouzuma A."/>
            <person name="Abe T."/>
            <person name="Watanabe K."/>
        </authorList>
    </citation>
    <scope>NUCLEOTIDE SEQUENCE [LARGE SCALE GENOMIC DNA]</scope>
    <source>
        <strain evidence="2 3">MMFC1</strain>
    </source>
</reference>
<dbReference type="SUPFAM" id="SSF52540">
    <property type="entry name" value="P-loop containing nucleoside triphosphate hydrolases"/>
    <property type="match status" value="1"/>
</dbReference>
<organism evidence="2 3">
    <name type="scientific">Methylomusa anaerophila</name>
    <dbReference type="NCBI Taxonomy" id="1930071"/>
    <lineage>
        <taxon>Bacteria</taxon>
        <taxon>Bacillati</taxon>
        <taxon>Bacillota</taxon>
        <taxon>Negativicutes</taxon>
        <taxon>Selenomonadales</taxon>
        <taxon>Sporomusaceae</taxon>
        <taxon>Methylomusa</taxon>
    </lineage>
</organism>
<protein>
    <submittedName>
        <fullName evidence="2">Molybdopterin-guanine dinucleotide biosynthesis adapter protein</fullName>
    </submittedName>
</protein>
<keyword evidence="3" id="KW-1185">Reference proteome</keyword>
<evidence type="ECO:0000313" key="2">
    <source>
        <dbReference type="EMBL" id="BBB89780.1"/>
    </source>
</evidence>
<evidence type="ECO:0000313" key="3">
    <source>
        <dbReference type="Proteomes" id="UP000276437"/>
    </source>
</evidence>
<dbReference type="GO" id="GO:0006777">
    <property type="term" value="P:Mo-molybdopterin cofactor biosynthetic process"/>
    <property type="evidence" value="ECO:0007669"/>
    <property type="project" value="InterPro"/>
</dbReference>
<dbReference type="GO" id="GO:0005525">
    <property type="term" value="F:GTP binding"/>
    <property type="evidence" value="ECO:0007669"/>
    <property type="project" value="InterPro"/>
</dbReference>
<dbReference type="EMBL" id="AP018449">
    <property type="protein sequence ID" value="BBB89780.1"/>
    <property type="molecule type" value="Genomic_DNA"/>
</dbReference>
<dbReference type="AlphaFoldDB" id="A0A348AFD2"/>
<dbReference type="Proteomes" id="UP000276437">
    <property type="component" value="Chromosome"/>
</dbReference>